<dbReference type="PANTHER" id="PTHR47456">
    <property type="entry name" value="PHD-TYPE DOMAIN-CONTAINING PROTEIN"/>
    <property type="match status" value="1"/>
</dbReference>
<gene>
    <name evidence="3" type="ORF">PEVE_00021867</name>
</gene>
<feature type="domain" description="ZSWIM1/3 RNaseH-like" evidence="2">
    <location>
        <begin position="192"/>
        <end position="269"/>
    </location>
</feature>
<dbReference type="InterPro" id="IPR048324">
    <property type="entry name" value="ZSWIM1-3_RNaseH-like"/>
</dbReference>
<evidence type="ECO:0000259" key="2">
    <source>
        <dbReference type="Pfam" id="PF21056"/>
    </source>
</evidence>
<dbReference type="Proteomes" id="UP001159427">
    <property type="component" value="Unassembled WGS sequence"/>
</dbReference>
<protein>
    <recommendedName>
        <fullName evidence="2">ZSWIM1/3 RNaseH-like domain-containing protein</fullName>
    </recommendedName>
</protein>
<comment type="caution">
    <text evidence="3">The sequence shown here is derived from an EMBL/GenBank/DDBJ whole genome shotgun (WGS) entry which is preliminary data.</text>
</comment>
<name>A0ABN8M3K7_9CNID</name>
<sequence length="375" mass="43555">MFGPLYFRQLERDKTEALKCNKGVFYDFISDKAHQEFEWWVMHVDSSYNAISYDTRKGSVALQEPVQEATIGHRRKYNKASSFQRIDGKLVTKIQELVSVGARSEKKIATICSHIYKSFVKETFSTIDQEDYLRKVELWKKTSPHDPFAYHPYATYASEEKSTRPAEDSDRESHNEGEDEQILKTSTKGLLFVHQSKDQRRLLERYGSEICMLDAAYKTKRYSLPLFFVVVKTNIDYQIMGSCIVQSEATDAIFEGLSVLKSWNQKWNKWVWAFRKDHLLTTINTNNGVERQNKAFKYDYLEGHKHLTFSSMLSVLLNEFLPDKYLKLTGRKARRGCLQSLIARADELPPFPAQGHAAHFAAEAKKKMRHCQAWS</sequence>
<feature type="compositionally biased region" description="Basic and acidic residues" evidence="1">
    <location>
        <begin position="158"/>
        <end position="176"/>
    </location>
</feature>
<dbReference type="Pfam" id="PF21056">
    <property type="entry name" value="ZSWIM1-3_RNaseH-like"/>
    <property type="match status" value="1"/>
</dbReference>
<keyword evidence="4" id="KW-1185">Reference proteome</keyword>
<accession>A0ABN8M3K7</accession>
<evidence type="ECO:0000313" key="3">
    <source>
        <dbReference type="EMBL" id="CAH3024180.1"/>
    </source>
</evidence>
<evidence type="ECO:0000256" key="1">
    <source>
        <dbReference type="SAM" id="MobiDB-lite"/>
    </source>
</evidence>
<feature type="region of interest" description="Disordered" evidence="1">
    <location>
        <begin position="158"/>
        <end position="181"/>
    </location>
</feature>
<organism evidence="3 4">
    <name type="scientific">Porites evermanni</name>
    <dbReference type="NCBI Taxonomy" id="104178"/>
    <lineage>
        <taxon>Eukaryota</taxon>
        <taxon>Metazoa</taxon>
        <taxon>Cnidaria</taxon>
        <taxon>Anthozoa</taxon>
        <taxon>Hexacorallia</taxon>
        <taxon>Scleractinia</taxon>
        <taxon>Fungiina</taxon>
        <taxon>Poritidae</taxon>
        <taxon>Porites</taxon>
    </lineage>
</organism>
<dbReference type="PANTHER" id="PTHR47456:SF1">
    <property type="entry name" value="PHD-TYPE DOMAIN-CONTAINING PROTEIN"/>
    <property type="match status" value="1"/>
</dbReference>
<proteinExistence type="predicted"/>
<dbReference type="EMBL" id="CALNXI010000292">
    <property type="protein sequence ID" value="CAH3024180.1"/>
    <property type="molecule type" value="Genomic_DNA"/>
</dbReference>
<evidence type="ECO:0000313" key="4">
    <source>
        <dbReference type="Proteomes" id="UP001159427"/>
    </source>
</evidence>
<reference evidence="3 4" key="1">
    <citation type="submission" date="2022-05" db="EMBL/GenBank/DDBJ databases">
        <authorList>
            <consortium name="Genoscope - CEA"/>
            <person name="William W."/>
        </authorList>
    </citation>
    <scope>NUCLEOTIDE SEQUENCE [LARGE SCALE GENOMIC DNA]</scope>
</reference>